<comment type="subcellular location">
    <subcellularLocation>
        <location evidence="2">Cell membrane</location>
    </subcellularLocation>
    <subcellularLocation>
        <location evidence="1">Membrane</location>
        <topology evidence="1">Single-pass membrane protein</topology>
    </subcellularLocation>
</comment>
<proteinExistence type="predicted"/>
<reference evidence="11 12" key="1">
    <citation type="submission" date="2018-05" db="EMBL/GenBank/DDBJ databases">
        <title>Genome of Sphingosinicella humi QZX222.</title>
        <authorList>
            <person name="Qiao Z."/>
            <person name="Wang G."/>
        </authorList>
    </citation>
    <scope>NUCLEOTIDE SEQUENCE [LARGE SCALE GENOMIC DNA]</scope>
    <source>
        <strain evidence="11 12">QZX222</strain>
    </source>
</reference>
<dbReference type="AlphaFoldDB" id="A0A2U2J6L5"/>
<dbReference type="Pfam" id="PF09976">
    <property type="entry name" value="TPR_21"/>
    <property type="match status" value="1"/>
</dbReference>
<dbReference type="GO" id="GO:0005886">
    <property type="term" value="C:plasma membrane"/>
    <property type="evidence" value="ECO:0007669"/>
    <property type="project" value="UniProtKB-SubCell"/>
</dbReference>
<dbReference type="OrthoDB" id="7173339at2"/>
<evidence type="ECO:0000256" key="5">
    <source>
        <dbReference type="ARBA" id="ARBA00022989"/>
    </source>
</evidence>
<evidence type="ECO:0000313" key="11">
    <source>
        <dbReference type="EMBL" id="PWG03957.1"/>
    </source>
</evidence>
<protein>
    <recommendedName>
        <fullName evidence="10">Ancillary SecYEG translocon subunit/Cell division coordinator CpoB TPR domain-containing protein</fullName>
    </recommendedName>
</protein>
<evidence type="ECO:0000313" key="12">
    <source>
        <dbReference type="Proteomes" id="UP000245916"/>
    </source>
</evidence>
<accession>A0A2U2J6L5</accession>
<dbReference type="Proteomes" id="UP000245916">
    <property type="component" value="Unassembled WGS sequence"/>
</dbReference>
<keyword evidence="3" id="KW-1003">Cell membrane</keyword>
<evidence type="ECO:0000256" key="3">
    <source>
        <dbReference type="ARBA" id="ARBA00022475"/>
    </source>
</evidence>
<comment type="caution">
    <text evidence="11">The sequence shown here is derived from an EMBL/GenBank/DDBJ whole genome shotgun (WGS) entry which is preliminary data.</text>
</comment>
<keyword evidence="6 9" id="KW-0472">Membrane</keyword>
<feature type="transmembrane region" description="Helical" evidence="9">
    <location>
        <begin position="31"/>
        <end position="52"/>
    </location>
</feature>
<gene>
    <name evidence="11" type="ORF">DF286_10000</name>
</gene>
<keyword evidence="4 9" id="KW-0812">Transmembrane</keyword>
<name>A0A2U2J6L5_9SPHN</name>
<dbReference type="InterPro" id="IPR018704">
    <property type="entry name" value="SecYEG/CpoB_TPR"/>
</dbReference>
<dbReference type="GO" id="GO:0044877">
    <property type="term" value="F:protein-containing complex binding"/>
    <property type="evidence" value="ECO:0007669"/>
    <property type="project" value="InterPro"/>
</dbReference>
<keyword evidence="7" id="KW-0143">Chaperone</keyword>
<dbReference type="PANTHER" id="PTHR38035:SF1">
    <property type="entry name" value="ANCILLARY SECYEG TRANSLOCON SUBUNIT"/>
    <property type="match status" value="1"/>
</dbReference>
<dbReference type="InterPro" id="IPR026039">
    <property type="entry name" value="YfgM"/>
</dbReference>
<keyword evidence="12" id="KW-1185">Reference proteome</keyword>
<evidence type="ECO:0000256" key="7">
    <source>
        <dbReference type="ARBA" id="ARBA00023186"/>
    </source>
</evidence>
<feature type="domain" description="Ancillary SecYEG translocon subunit/Cell division coordinator CpoB TPR" evidence="10">
    <location>
        <begin position="27"/>
        <end position="161"/>
    </location>
</feature>
<evidence type="ECO:0000256" key="1">
    <source>
        <dbReference type="ARBA" id="ARBA00004167"/>
    </source>
</evidence>
<evidence type="ECO:0000256" key="8">
    <source>
        <dbReference type="SAM" id="MobiDB-lite"/>
    </source>
</evidence>
<organism evidence="11 12">
    <name type="scientific">Allosphingosinicella humi</name>
    <dbReference type="NCBI Taxonomy" id="2068657"/>
    <lineage>
        <taxon>Bacteria</taxon>
        <taxon>Pseudomonadati</taxon>
        <taxon>Pseudomonadota</taxon>
        <taxon>Alphaproteobacteria</taxon>
        <taxon>Sphingomonadales</taxon>
        <taxon>Sphingomonadaceae</taxon>
        <taxon>Allosphingosinicella</taxon>
    </lineage>
</organism>
<evidence type="ECO:0000256" key="2">
    <source>
        <dbReference type="ARBA" id="ARBA00004236"/>
    </source>
</evidence>
<evidence type="ECO:0000256" key="6">
    <source>
        <dbReference type="ARBA" id="ARBA00023136"/>
    </source>
</evidence>
<sequence length="241" mass="25486">MAIKPTDNEAFYREVDEELRREQLTGFWKRYGIAVVAGVVLLLAAIGGVIYWRHLQDVKAGEKGEALTAVIADIQAGRTKGAAAKLDEIAADGGAGYRAAALLTKADIALQSGEDAAAVAAFKQVADDDDLPQPYRDLALVRQTAVEFDTLAPAAVIERLSPLAKPGNPWFGSAGEMVALAHLKQNQPQRAAPLFAAMAKDASVPQSIRSRSMQMASALGIDASETDQAAETPAATKEDAE</sequence>
<dbReference type="RefSeq" id="WP_109272129.1">
    <property type="nucleotide sequence ID" value="NZ_QFFF01000001.1"/>
</dbReference>
<keyword evidence="5 9" id="KW-1133">Transmembrane helix</keyword>
<evidence type="ECO:0000256" key="9">
    <source>
        <dbReference type="SAM" id="Phobius"/>
    </source>
</evidence>
<feature type="region of interest" description="Disordered" evidence="8">
    <location>
        <begin position="217"/>
        <end position="241"/>
    </location>
</feature>
<evidence type="ECO:0000256" key="4">
    <source>
        <dbReference type="ARBA" id="ARBA00022692"/>
    </source>
</evidence>
<evidence type="ECO:0000259" key="10">
    <source>
        <dbReference type="Pfam" id="PF09976"/>
    </source>
</evidence>
<dbReference type="PANTHER" id="PTHR38035">
    <property type="entry name" value="UPF0070 PROTEIN YFGM"/>
    <property type="match status" value="1"/>
</dbReference>
<dbReference type="EMBL" id="QFFF01000001">
    <property type="protein sequence ID" value="PWG03957.1"/>
    <property type="molecule type" value="Genomic_DNA"/>
</dbReference>